<organism evidence="1 2">
    <name type="scientific">Triangularia verruculosa</name>
    <dbReference type="NCBI Taxonomy" id="2587418"/>
    <lineage>
        <taxon>Eukaryota</taxon>
        <taxon>Fungi</taxon>
        <taxon>Dikarya</taxon>
        <taxon>Ascomycota</taxon>
        <taxon>Pezizomycotina</taxon>
        <taxon>Sordariomycetes</taxon>
        <taxon>Sordariomycetidae</taxon>
        <taxon>Sordariales</taxon>
        <taxon>Podosporaceae</taxon>
        <taxon>Triangularia</taxon>
    </lineage>
</organism>
<comment type="caution">
    <text evidence="1">The sequence shown here is derived from an EMBL/GenBank/DDBJ whole genome shotgun (WGS) entry which is preliminary data.</text>
</comment>
<reference evidence="1" key="2">
    <citation type="submission" date="2023-05" db="EMBL/GenBank/DDBJ databases">
        <authorList>
            <consortium name="Lawrence Berkeley National Laboratory"/>
            <person name="Steindorff A."/>
            <person name="Hensen N."/>
            <person name="Bonometti L."/>
            <person name="Westerberg I."/>
            <person name="Brannstrom I.O."/>
            <person name="Guillou S."/>
            <person name="Cros-Aarteil S."/>
            <person name="Calhoun S."/>
            <person name="Haridas S."/>
            <person name="Kuo A."/>
            <person name="Mondo S."/>
            <person name="Pangilinan J."/>
            <person name="Riley R."/>
            <person name="Labutti K."/>
            <person name="Andreopoulos B."/>
            <person name="Lipzen A."/>
            <person name="Chen C."/>
            <person name="Yanf M."/>
            <person name="Daum C."/>
            <person name="Ng V."/>
            <person name="Clum A."/>
            <person name="Ohm R."/>
            <person name="Martin F."/>
            <person name="Silar P."/>
            <person name="Natvig D."/>
            <person name="Lalanne C."/>
            <person name="Gautier V."/>
            <person name="Ament-Velasquez S.L."/>
            <person name="Kruys A."/>
            <person name="Hutchinson M.I."/>
            <person name="Powell A.J."/>
            <person name="Barry K."/>
            <person name="Miller A.N."/>
            <person name="Grigoriev I.V."/>
            <person name="Debuchy R."/>
            <person name="Gladieux P."/>
            <person name="Thoren M.H."/>
            <person name="Johannesson H."/>
        </authorList>
    </citation>
    <scope>NUCLEOTIDE SEQUENCE</scope>
    <source>
        <strain evidence="1">CBS 315.58</strain>
    </source>
</reference>
<gene>
    <name evidence="1" type="ORF">QBC40DRAFT_322795</name>
</gene>
<sequence length="548" mass="62819">MAGPSQIRYLVNLPVEILTIICHFVLEQDTAPPRPRKPRDSSPTISVPWHSGPHSLVKFASTCKHVHAVATPVLYREINPNHGLASAEYFVEGDCKSLFRNLVSCPDLRRLIRHMNIRLIHHYPHGLLDWDSYYDFRNACAPLRRVSLWDTDCLEEPENDAATRLNYLYQRAEATRDRLLQDLFSLHGLTPAWLKTILPIALLCIATQLRTPRIILDRHIQRQVNLLQHIPVDQGTDLVICPHLERLTFDGSFELDSQGREPSSHRASSPVNWNPEVLLLVAAMPSFRFLELRRFTRPRGDFESILLLYSALKRLCIFMDDSELTWNVQRVVRRGLDPVHPRKVVSYFNDQSRGMLAAELLHNISQIPSAISLQSLCLYGCHEYHNYTRAPSHRWRIDRGLFGLISHIGGFADLRVLAVDYRIVWPLDSGVLTTLIEECALLKGFMLYYADGLLPEDLVKFAEDVSHGKFPNLKIVKLVSGPSPKGTREPKRRKLWKDTNYQPLQAVVVASVQQLFEASGVRLVVQDKPDDDLDSEYEAFERQVGWWP</sequence>
<dbReference type="EMBL" id="MU863902">
    <property type="protein sequence ID" value="KAK4201915.1"/>
    <property type="molecule type" value="Genomic_DNA"/>
</dbReference>
<dbReference type="Proteomes" id="UP001303160">
    <property type="component" value="Unassembled WGS sequence"/>
</dbReference>
<evidence type="ECO:0000313" key="1">
    <source>
        <dbReference type="EMBL" id="KAK4201915.1"/>
    </source>
</evidence>
<name>A0AAN6XK46_9PEZI</name>
<reference evidence="1" key="1">
    <citation type="journal article" date="2023" name="Mol. Phylogenet. Evol.">
        <title>Genome-scale phylogeny and comparative genomics of the fungal order Sordariales.</title>
        <authorList>
            <person name="Hensen N."/>
            <person name="Bonometti L."/>
            <person name="Westerberg I."/>
            <person name="Brannstrom I.O."/>
            <person name="Guillou S."/>
            <person name="Cros-Aarteil S."/>
            <person name="Calhoun S."/>
            <person name="Haridas S."/>
            <person name="Kuo A."/>
            <person name="Mondo S."/>
            <person name="Pangilinan J."/>
            <person name="Riley R."/>
            <person name="LaButti K."/>
            <person name="Andreopoulos B."/>
            <person name="Lipzen A."/>
            <person name="Chen C."/>
            <person name="Yan M."/>
            <person name="Daum C."/>
            <person name="Ng V."/>
            <person name="Clum A."/>
            <person name="Steindorff A."/>
            <person name="Ohm R.A."/>
            <person name="Martin F."/>
            <person name="Silar P."/>
            <person name="Natvig D.O."/>
            <person name="Lalanne C."/>
            <person name="Gautier V."/>
            <person name="Ament-Velasquez S.L."/>
            <person name="Kruys A."/>
            <person name="Hutchinson M.I."/>
            <person name="Powell A.J."/>
            <person name="Barry K."/>
            <person name="Miller A.N."/>
            <person name="Grigoriev I.V."/>
            <person name="Debuchy R."/>
            <person name="Gladieux P."/>
            <person name="Hiltunen Thoren M."/>
            <person name="Johannesson H."/>
        </authorList>
    </citation>
    <scope>NUCLEOTIDE SEQUENCE</scope>
    <source>
        <strain evidence="1">CBS 315.58</strain>
    </source>
</reference>
<keyword evidence="2" id="KW-1185">Reference proteome</keyword>
<dbReference type="AlphaFoldDB" id="A0AAN6XK46"/>
<protein>
    <submittedName>
        <fullName evidence="1">Uncharacterized protein</fullName>
    </submittedName>
</protein>
<proteinExistence type="predicted"/>
<accession>A0AAN6XK46</accession>
<evidence type="ECO:0000313" key="2">
    <source>
        <dbReference type="Proteomes" id="UP001303160"/>
    </source>
</evidence>